<dbReference type="PANTHER" id="PTHR46797">
    <property type="entry name" value="HTH-TYPE TRANSCRIPTIONAL REGULATOR"/>
    <property type="match status" value="1"/>
</dbReference>
<dbReference type="CDD" id="cd00093">
    <property type="entry name" value="HTH_XRE"/>
    <property type="match status" value="1"/>
</dbReference>
<dbReference type="GO" id="GO:0003677">
    <property type="term" value="F:DNA binding"/>
    <property type="evidence" value="ECO:0007669"/>
    <property type="project" value="UniProtKB-KW"/>
</dbReference>
<proteinExistence type="predicted"/>
<dbReference type="InterPro" id="IPR050807">
    <property type="entry name" value="TransReg_Diox_bact_type"/>
</dbReference>
<dbReference type="InterPro" id="IPR013096">
    <property type="entry name" value="Cupin_2"/>
</dbReference>
<gene>
    <name evidence="3" type="primary">puuR_1</name>
    <name evidence="3" type="ORF">R28058_09951</name>
</gene>
<sequence>MDNIDIGEKISHLRKEKSLSIRDLAKLANVTPSLLSQLERGLSNPSLNTIKAISKALDVPLFSFFIDEVNNKDLIVRKDSRRKVIFPKNNDIVFEILSPESANSIEFAIVNLIPYSQISNELMSHKSIELAYVLEGKIKIYIEDDEFILESGDSVTLPPGTNHRWENPFNEQAKIIFSINFK</sequence>
<dbReference type="InterPro" id="IPR001387">
    <property type="entry name" value="Cro/C1-type_HTH"/>
</dbReference>
<name>A0A0C7G8E5_PARSO</name>
<dbReference type="CDD" id="cd02209">
    <property type="entry name" value="cupin_XRE_C"/>
    <property type="match status" value="1"/>
</dbReference>
<dbReference type="SMART" id="SM00530">
    <property type="entry name" value="HTH_XRE"/>
    <property type="match status" value="1"/>
</dbReference>
<dbReference type="InterPro" id="IPR010982">
    <property type="entry name" value="Lambda_DNA-bd_dom_sf"/>
</dbReference>
<dbReference type="Pfam" id="PF01381">
    <property type="entry name" value="HTH_3"/>
    <property type="match status" value="1"/>
</dbReference>
<dbReference type="SUPFAM" id="SSF51182">
    <property type="entry name" value="RmlC-like cupins"/>
    <property type="match status" value="1"/>
</dbReference>
<dbReference type="EMBL" id="CEKZ01000003">
    <property type="protein sequence ID" value="CEQ03262.1"/>
    <property type="molecule type" value="Genomic_DNA"/>
</dbReference>
<dbReference type="GO" id="GO:0003700">
    <property type="term" value="F:DNA-binding transcription factor activity"/>
    <property type="evidence" value="ECO:0007669"/>
    <property type="project" value="TreeGrafter"/>
</dbReference>
<dbReference type="SUPFAM" id="SSF47413">
    <property type="entry name" value="lambda repressor-like DNA-binding domains"/>
    <property type="match status" value="1"/>
</dbReference>
<dbReference type="InterPro" id="IPR014710">
    <property type="entry name" value="RmlC-like_jellyroll"/>
</dbReference>
<dbReference type="Gene3D" id="1.10.260.40">
    <property type="entry name" value="lambda repressor-like DNA-binding domains"/>
    <property type="match status" value="1"/>
</dbReference>
<evidence type="ECO:0000313" key="3">
    <source>
        <dbReference type="EMBL" id="CEQ03262.1"/>
    </source>
</evidence>
<dbReference type="Pfam" id="PF07883">
    <property type="entry name" value="Cupin_2"/>
    <property type="match status" value="1"/>
</dbReference>
<reference evidence="3 4" key="1">
    <citation type="submission" date="2015-01" db="EMBL/GenBank/DDBJ databases">
        <authorList>
            <person name="Aslett A.Martin."/>
            <person name="De Silva Nishadi"/>
        </authorList>
    </citation>
    <scope>NUCLEOTIDE SEQUENCE [LARGE SCALE GENOMIC DNA]</scope>
    <source>
        <strain evidence="3 4">R28058</strain>
    </source>
</reference>
<evidence type="ECO:0000256" key="1">
    <source>
        <dbReference type="ARBA" id="ARBA00023125"/>
    </source>
</evidence>
<evidence type="ECO:0000259" key="2">
    <source>
        <dbReference type="PROSITE" id="PS50943"/>
    </source>
</evidence>
<dbReference type="InterPro" id="IPR011051">
    <property type="entry name" value="RmlC_Cupin_sf"/>
</dbReference>
<keyword evidence="1" id="KW-0238">DNA-binding</keyword>
<evidence type="ECO:0000313" key="4">
    <source>
        <dbReference type="Proteomes" id="UP000049127"/>
    </source>
</evidence>
<dbReference type="PANTHER" id="PTHR46797:SF19">
    <property type="entry name" value="BLL2473 PROTEIN"/>
    <property type="match status" value="1"/>
</dbReference>
<feature type="domain" description="HTH cro/C1-type" evidence="2">
    <location>
        <begin position="10"/>
        <end position="65"/>
    </location>
</feature>
<accession>A0A0C7G8E5</accession>
<dbReference type="OrthoDB" id="9814553at2"/>
<dbReference type="AlphaFoldDB" id="A0A0C7G8E5"/>
<dbReference type="RefSeq" id="WP_055341663.1">
    <property type="nucleotide sequence ID" value="NZ_CDNI01000003.1"/>
</dbReference>
<dbReference type="GO" id="GO:0005829">
    <property type="term" value="C:cytosol"/>
    <property type="evidence" value="ECO:0007669"/>
    <property type="project" value="TreeGrafter"/>
</dbReference>
<dbReference type="Proteomes" id="UP000049127">
    <property type="component" value="Unassembled WGS sequence"/>
</dbReference>
<dbReference type="Gene3D" id="2.60.120.10">
    <property type="entry name" value="Jelly Rolls"/>
    <property type="match status" value="1"/>
</dbReference>
<organism evidence="3 4">
    <name type="scientific">Paraclostridium sordellii</name>
    <name type="common">Clostridium sordellii</name>
    <dbReference type="NCBI Taxonomy" id="1505"/>
    <lineage>
        <taxon>Bacteria</taxon>
        <taxon>Bacillati</taxon>
        <taxon>Bacillota</taxon>
        <taxon>Clostridia</taxon>
        <taxon>Peptostreptococcales</taxon>
        <taxon>Peptostreptococcaceae</taxon>
        <taxon>Paraclostridium</taxon>
    </lineage>
</organism>
<dbReference type="PROSITE" id="PS50943">
    <property type="entry name" value="HTH_CROC1"/>
    <property type="match status" value="1"/>
</dbReference>
<protein>
    <submittedName>
        <fullName evidence="3">HTH-type transcriptional regulator</fullName>
    </submittedName>
</protein>